<dbReference type="Proteomes" id="UP001058074">
    <property type="component" value="Unassembled WGS sequence"/>
</dbReference>
<gene>
    <name evidence="1" type="ORF">rsdtw13_13200</name>
</gene>
<keyword evidence="2" id="KW-1185">Reference proteome</keyword>
<proteinExistence type="predicted"/>
<organism evidence="1 2">
    <name type="scientific">Inconstantimicrobium mannanitabidum</name>
    <dbReference type="NCBI Taxonomy" id="1604901"/>
    <lineage>
        <taxon>Bacteria</taxon>
        <taxon>Bacillati</taxon>
        <taxon>Bacillota</taxon>
        <taxon>Clostridia</taxon>
        <taxon>Eubacteriales</taxon>
        <taxon>Clostridiaceae</taxon>
        <taxon>Inconstantimicrobium</taxon>
    </lineage>
</organism>
<protein>
    <submittedName>
        <fullName evidence="1">Transglutaminase domain protein</fullName>
    </submittedName>
</protein>
<name>A0ACB5RAI6_9CLOT</name>
<dbReference type="EMBL" id="BROD01000001">
    <property type="protein sequence ID" value="GKX66062.1"/>
    <property type="molecule type" value="Genomic_DNA"/>
</dbReference>
<comment type="caution">
    <text evidence="1">The sequence shown here is derived from an EMBL/GenBank/DDBJ whole genome shotgun (WGS) entry which is preliminary data.</text>
</comment>
<sequence>MNNNVDILLAVIFVVPLILGYFNKFDSLNAKRGLWGFEKNVILILAGIICLFCVDKGLIINNVMEFLSSFSALKNVSYGYPKVFFLLSFFIVFTAIYYVLKGILYAINSLIMFPFLNGVESFSKTRGNAVKGLIGSLFSIPNAIIYVIIASLVINLGLKYWPSNLPKLDVNKSAIYKIVENGVINPVYESSFISQLPRILNNSLKIKVVELDKNSQNVDSQSINKANPYRIVYYNGVTLDQGIKSNSSINALARSLAQSRSSDREKAQAIYNWIGNNITYDDNKANLVLNGGNVTDSGAIPAFSERKGICFDYACLYVAMCRSDNLKVRLITGKGFNGYEWVGHAWNQVYLADEKVWINVDSTFYKAGNYFDSRKFDRDHKAEEISGEW</sequence>
<evidence type="ECO:0000313" key="2">
    <source>
        <dbReference type="Proteomes" id="UP001058074"/>
    </source>
</evidence>
<evidence type="ECO:0000313" key="1">
    <source>
        <dbReference type="EMBL" id="GKX66062.1"/>
    </source>
</evidence>
<reference evidence="1" key="1">
    <citation type="journal article" date="2025" name="Int. J. Syst. Evol. Microbiol.">
        <title>Inconstantimicrobium mannanitabidum sp. nov., a novel member of the family Clostridiaceae isolated from anoxic soil under the treatment of reductive soil disinfestation.</title>
        <authorList>
            <person name="Ueki A."/>
            <person name="Tonouchi A."/>
            <person name="Honma S."/>
            <person name="Kaku N."/>
            <person name="Ueki K."/>
        </authorList>
    </citation>
    <scope>NUCLEOTIDE SEQUENCE</scope>
    <source>
        <strain evidence="1">TW13</strain>
    </source>
</reference>
<accession>A0ACB5RAI6</accession>